<evidence type="ECO:0000313" key="1">
    <source>
        <dbReference type="EMBL" id="XDQ03122.1"/>
    </source>
</evidence>
<name>A0AB39MA39_9ACTN</name>
<accession>A0AB39MA39</accession>
<protein>
    <submittedName>
        <fullName evidence="1">Uncharacterized protein</fullName>
    </submittedName>
</protein>
<dbReference type="AlphaFoldDB" id="A0AB39MA39"/>
<proteinExistence type="predicted"/>
<dbReference type="EMBL" id="CP163431">
    <property type="protein sequence ID" value="XDQ03122.1"/>
    <property type="molecule type" value="Genomic_DNA"/>
</dbReference>
<gene>
    <name evidence="1" type="ORF">AB5J58_24540</name>
</gene>
<organism evidence="1">
    <name type="scientific">Streptomyces sp. R08</name>
    <dbReference type="NCBI Taxonomy" id="3238624"/>
    <lineage>
        <taxon>Bacteria</taxon>
        <taxon>Bacillati</taxon>
        <taxon>Actinomycetota</taxon>
        <taxon>Actinomycetes</taxon>
        <taxon>Kitasatosporales</taxon>
        <taxon>Streptomycetaceae</taxon>
        <taxon>Streptomyces</taxon>
    </lineage>
</organism>
<dbReference type="RefSeq" id="WP_369189099.1">
    <property type="nucleotide sequence ID" value="NZ_CP163431.1"/>
</dbReference>
<reference evidence="1" key="1">
    <citation type="submission" date="2024-07" db="EMBL/GenBank/DDBJ databases">
        <authorList>
            <person name="Yu S.T."/>
        </authorList>
    </citation>
    <scope>NUCLEOTIDE SEQUENCE</scope>
    <source>
        <strain evidence="1">R08</strain>
    </source>
</reference>
<sequence length="190" mass="21050">MSATLPAAEQVAERAKEIMSAIEADPEFDAFCAAALKYDEAWTCFTGFPVIANWDLDADKRPLLTEGLRALSLKAAVYEMGGQDEDMTEIPVAVPVDEMMHAMIAQPQLLDRIAKRVGVSVIHQTDKEHHDYNAGDFTHTAYVAAWGEPNERYWVGHPEAQRRLNILDAKYEAAGFRRSGKAHSIDFAAA</sequence>